<evidence type="ECO:0000313" key="2">
    <source>
        <dbReference type="Proteomes" id="UP001500064"/>
    </source>
</evidence>
<evidence type="ECO:0000313" key="1">
    <source>
        <dbReference type="EMBL" id="GAA1624457.1"/>
    </source>
</evidence>
<organism evidence="1 2">
    <name type="scientific">Nonomuraea maheshkhaliensis</name>
    <dbReference type="NCBI Taxonomy" id="419590"/>
    <lineage>
        <taxon>Bacteria</taxon>
        <taxon>Bacillati</taxon>
        <taxon>Actinomycetota</taxon>
        <taxon>Actinomycetes</taxon>
        <taxon>Streptosporangiales</taxon>
        <taxon>Streptosporangiaceae</taxon>
        <taxon>Nonomuraea</taxon>
    </lineage>
</organism>
<reference evidence="1 2" key="1">
    <citation type="journal article" date="2019" name="Int. J. Syst. Evol. Microbiol.">
        <title>The Global Catalogue of Microorganisms (GCM) 10K type strain sequencing project: providing services to taxonomists for standard genome sequencing and annotation.</title>
        <authorList>
            <consortium name="The Broad Institute Genomics Platform"/>
            <consortium name="The Broad Institute Genome Sequencing Center for Infectious Disease"/>
            <person name="Wu L."/>
            <person name="Ma J."/>
        </authorList>
    </citation>
    <scope>NUCLEOTIDE SEQUENCE [LARGE SCALE GENOMIC DNA]</scope>
    <source>
        <strain evidence="1 2">JCM 13929</strain>
    </source>
</reference>
<keyword evidence="2" id="KW-1185">Reference proteome</keyword>
<dbReference type="Proteomes" id="UP001500064">
    <property type="component" value="Unassembled WGS sequence"/>
</dbReference>
<name>A0ABN2F015_9ACTN</name>
<protein>
    <submittedName>
        <fullName evidence="1">Uncharacterized protein</fullName>
    </submittedName>
</protein>
<dbReference type="EMBL" id="BAAAMU010000011">
    <property type="protein sequence ID" value="GAA1624457.1"/>
    <property type="molecule type" value="Genomic_DNA"/>
</dbReference>
<gene>
    <name evidence="1" type="ORF">GCM10009733_021410</name>
</gene>
<accession>A0ABN2F015</accession>
<proteinExistence type="predicted"/>
<sequence>MRSLIPRHRDHPGVRSRRGLRVVIMCESGVSEAQDVVVPVIGIDRRARVTRAIAIGASFAALESGAMLAEPGLGMRPTLLCGGRCPNGLPDGAGAAWVAHHEVGGLNGASCG</sequence>
<comment type="caution">
    <text evidence="1">The sequence shown here is derived from an EMBL/GenBank/DDBJ whole genome shotgun (WGS) entry which is preliminary data.</text>
</comment>